<dbReference type="RefSeq" id="WP_053288792.1">
    <property type="nucleotide sequence ID" value="NZ_AP019195.1"/>
</dbReference>
<protein>
    <submittedName>
        <fullName evidence="2">DUF2384 domain-containing protein</fullName>
    </submittedName>
</protein>
<sequence length="150" mass="16246">MTYLAYDPGKMQPYSDRLIMSLGIPSDPLSVHSWIVAGISPEIIIRLVKSVRSDIKTVCHLVGISKSTIIRKLKNEIPLTPEQGARVYSVIQVLDAVISLHNGDLTMAMSWLHCPAKGLGGEIPINLLTTASGAQAVIELIGRIQYGVIS</sequence>
<dbReference type="InterPro" id="IPR024467">
    <property type="entry name" value="Xre/MbcA/ParS-like_toxin-bd"/>
</dbReference>
<evidence type="ECO:0000259" key="1">
    <source>
        <dbReference type="Pfam" id="PF09722"/>
    </source>
</evidence>
<reference evidence="2" key="1">
    <citation type="submission" date="2023-04" db="EMBL/GenBank/DDBJ databases">
        <title>Whole Genome Sequence of Multi-drug resistant Aeromonas caviae as a gut pathogen in newborn.</title>
        <authorList>
            <person name="Jadhav S.V."/>
            <person name="Saroj S.D."/>
            <person name="Saha U.B."/>
            <person name="Sen S."/>
            <person name="Kher A."/>
        </authorList>
    </citation>
    <scope>NUCLEOTIDE SEQUENCE</scope>
    <source>
        <strain evidence="2">SVJ23</strain>
    </source>
</reference>
<evidence type="ECO:0000313" key="3">
    <source>
        <dbReference type="Proteomes" id="UP001163285"/>
    </source>
</evidence>
<proteinExistence type="predicted"/>
<dbReference type="EMBL" id="CP110176">
    <property type="protein sequence ID" value="WGC85906.1"/>
    <property type="molecule type" value="Genomic_DNA"/>
</dbReference>
<evidence type="ECO:0000313" key="2">
    <source>
        <dbReference type="EMBL" id="WGC85906.1"/>
    </source>
</evidence>
<dbReference type="NCBIfam" id="TIGR02293">
    <property type="entry name" value="TAS_TIGR02293"/>
    <property type="match status" value="1"/>
</dbReference>
<gene>
    <name evidence="2" type="ORF">OJY61_24495</name>
</gene>
<name>A0AAF0GCX4_AERCA</name>
<dbReference type="Proteomes" id="UP001163285">
    <property type="component" value="Chromosome"/>
</dbReference>
<feature type="domain" description="Antitoxin Xre/MbcA/ParS-like toxin-binding" evidence="1">
    <location>
        <begin position="103"/>
        <end position="147"/>
    </location>
</feature>
<organism evidence="2 3">
    <name type="scientific">Aeromonas caviae</name>
    <name type="common">Aeromonas punctata</name>
    <dbReference type="NCBI Taxonomy" id="648"/>
    <lineage>
        <taxon>Bacteria</taxon>
        <taxon>Pseudomonadati</taxon>
        <taxon>Pseudomonadota</taxon>
        <taxon>Gammaproteobacteria</taxon>
        <taxon>Aeromonadales</taxon>
        <taxon>Aeromonadaceae</taxon>
        <taxon>Aeromonas</taxon>
    </lineage>
</organism>
<dbReference type="InterPro" id="IPR011979">
    <property type="entry name" value="Antitox_Xre"/>
</dbReference>
<accession>A0AAF0GCX4</accession>
<dbReference type="Pfam" id="PF09722">
    <property type="entry name" value="Xre_MbcA_ParS_C"/>
    <property type="match status" value="1"/>
</dbReference>
<dbReference type="AlphaFoldDB" id="A0AAF0GCX4"/>